<dbReference type="KEGG" id="ark:D6B99_09940"/>
<evidence type="ECO:0000256" key="1">
    <source>
        <dbReference type="SAM" id="SignalP"/>
    </source>
</evidence>
<dbReference type="PROSITE" id="PS51257">
    <property type="entry name" value="PROKAR_LIPOPROTEIN"/>
    <property type="match status" value="1"/>
</dbReference>
<dbReference type="PANTHER" id="PTHR30383:SF29">
    <property type="entry name" value="SGNH HYDROLASE-TYPE ESTERASE DOMAIN-CONTAINING PROTEIN"/>
    <property type="match status" value="1"/>
</dbReference>
<dbReference type="AlphaFoldDB" id="A0A386HQB3"/>
<name>A0A386HQB3_9BACT</name>
<dbReference type="Proteomes" id="UP000266118">
    <property type="component" value="Chromosome"/>
</dbReference>
<protein>
    <submittedName>
        <fullName evidence="3">SGNH/GDSL hydrolase family protein</fullName>
    </submittedName>
</protein>
<accession>A0A386HQB3</accession>
<dbReference type="PANTHER" id="PTHR30383">
    <property type="entry name" value="THIOESTERASE 1/PROTEASE 1/LYSOPHOSPHOLIPASE L1"/>
    <property type="match status" value="1"/>
</dbReference>
<dbReference type="SUPFAM" id="SSF52266">
    <property type="entry name" value="SGNH hydrolase"/>
    <property type="match status" value="1"/>
</dbReference>
<dbReference type="RefSeq" id="WP_119987689.1">
    <property type="nucleotide sequence ID" value="NZ_CP032489.1"/>
</dbReference>
<evidence type="ECO:0000313" key="3">
    <source>
        <dbReference type="EMBL" id="AYD47882.1"/>
    </source>
</evidence>
<sequence length="217" mass="24158">MQKKNGLMMFLMLLTGIACMSFKDKVHGKIVCFGDSITYGAKVDGHSWVWHLQQANYPGVSFINEGRSGRKTADKKELLPVLQRHADADYYLIFLGVNDLKDGNAAMVNSCIENMQWMVDQIHAADAKAKIVILSPSAINLNTMSQVNVAKKYNENTSKSLKALEKKYKALARKDHLGFISLLNTVSKPNYADGLHPDLKGQQQIAAAVWKGLNKIY</sequence>
<dbReference type="Pfam" id="PF13472">
    <property type="entry name" value="Lipase_GDSL_2"/>
    <property type="match status" value="1"/>
</dbReference>
<keyword evidence="4" id="KW-1185">Reference proteome</keyword>
<organism evidence="3 4">
    <name type="scientific">Arachidicoccus soli</name>
    <dbReference type="NCBI Taxonomy" id="2341117"/>
    <lineage>
        <taxon>Bacteria</taxon>
        <taxon>Pseudomonadati</taxon>
        <taxon>Bacteroidota</taxon>
        <taxon>Chitinophagia</taxon>
        <taxon>Chitinophagales</taxon>
        <taxon>Chitinophagaceae</taxon>
        <taxon>Arachidicoccus</taxon>
    </lineage>
</organism>
<dbReference type="InterPro" id="IPR051532">
    <property type="entry name" value="Ester_Hydrolysis_Enzymes"/>
</dbReference>
<keyword evidence="3" id="KW-0378">Hydrolase</keyword>
<dbReference type="GO" id="GO:0016788">
    <property type="term" value="F:hydrolase activity, acting on ester bonds"/>
    <property type="evidence" value="ECO:0007669"/>
    <property type="project" value="UniProtKB-ARBA"/>
</dbReference>
<dbReference type="InterPro" id="IPR036514">
    <property type="entry name" value="SGNH_hydro_sf"/>
</dbReference>
<dbReference type="OrthoDB" id="9786188at2"/>
<dbReference type="Gene3D" id="3.40.50.1110">
    <property type="entry name" value="SGNH hydrolase"/>
    <property type="match status" value="1"/>
</dbReference>
<dbReference type="InterPro" id="IPR013830">
    <property type="entry name" value="SGNH_hydro"/>
</dbReference>
<dbReference type="CDD" id="cd00229">
    <property type="entry name" value="SGNH_hydrolase"/>
    <property type="match status" value="1"/>
</dbReference>
<keyword evidence="1" id="KW-0732">Signal</keyword>
<evidence type="ECO:0000313" key="4">
    <source>
        <dbReference type="Proteomes" id="UP000266118"/>
    </source>
</evidence>
<gene>
    <name evidence="3" type="ORF">D6B99_09940</name>
</gene>
<feature type="domain" description="SGNH hydrolase-type esterase" evidence="2">
    <location>
        <begin position="32"/>
        <end position="203"/>
    </location>
</feature>
<reference evidence="3 4" key="1">
    <citation type="submission" date="2018-09" db="EMBL/GenBank/DDBJ databases">
        <title>Arachidicoccus sp. nov., a bacterium isolated from soil.</title>
        <authorList>
            <person name="Weon H.-Y."/>
            <person name="Kwon S.-W."/>
            <person name="Lee S.A."/>
        </authorList>
    </citation>
    <scope>NUCLEOTIDE SEQUENCE [LARGE SCALE GENOMIC DNA]</scope>
    <source>
        <strain evidence="3 4">KIS59-12</strain>
    </source>
</reference>
<dbReference type="EMBL" id="CP032489">
    <property type="protein sequence ID" value="AYD47882.1"/>
    <property type="molecule type" value="Genomic_DNA"/>
</dbReference>
<evidence type="ECO:0000259" key="2">
    <source>
        <dbReference type="Pfam" id="PF13472"/>
    </source>
</evidence>
<proteinExistence type="predicted"/>
<feature type="signal peptide" evidence="1">
    <location>
        <begin position="1"/>
        <end position="20"/>
    </location>
</feature>
<feature type="chain" id="PRO_5017366653" evidence="1">
    <location>
        <begin position="21"/>
        <end position="217"/>
    </location>
</feature>